<evidence type="ECO:0000259" key="8">
    <source>
        <dbReference type="Pfam" id="PF02602"/>
    </source>
</evidence>
<name>A0ABX8SEP7_9ACTN</name>
<evidence type="ECO:0000259" key="9">
    <source>
        <dbReference type="Pfam" id="PF03900"/>
    </source>
</evidence>
<reference evidence="10 11" key="1">
    <citation type="submission" date="2021-07" db="EMBL/GenBank/DDBJ databases">
        <title>complete genome sequencing of Tessaracoccus sp.J1M15.</title>
        <authorList>
            <person name="Bae J.-W."/>
            <person name="Kim D.-y."/>
        </authorList>
    </citation>
    <scope>NUCLEOTIDE SEQUENCE [LARGE SCALE GENOMIC DNA]</scope>
    <source>
        <strain evidence="10 11">J1M15</strain>
    </source>
</reference>
<proteinExistence type="inferred from homology"/>
<dbReference type="InterPro" id="IPR022417">
    <property type="entry name" value="Porphobilin_deaminase_N"/>
</dbReference>
<dbReference type="GO" id="GO:0004418">
    <property type="term" value="F:hydroxymethylbilane synthase activity"/>
    <property type="evidence" value="ECO:0007669"/>
    <property type="project" value="UniProtKB-EC"/>
</dbReference>
<dbReference type="Pfam" id="PF01379">
    <property type="entry name" value="Porphobil_deam"/>
    <property type="match status" value="1"/>
</dbReference>
<feature type="domain" description="Tetrapyrrole biosynthesis uroporphyrinogen III synthase" evidence="8">
    <location>
        <begin position="325"/>
        <end position="533"/>
    </location>
</feature>
<comment type="similarity">
    <text evidence="2 6">Belongs to the HMBS family.</text>
</comment>
<keyword evidence="4 6" id="KW-0627">Porphyrin biosynthesis</keyword>
<evidence type="ECO:0000256" key="5">
    <source>
        <dbReference type="ARBA" id="ARBA00048169"/>
    </source>
</evidence>
<dbReference type="PANTHER" id="PTHR11557:SF0">
    <property type="entry name" value="PORPHOBILINOGEN DEAMINASE"/>
    <property type="match status" value="1"/>
</dbReference>
<feature type="modified residue" description="S-(dipyrrolylmethanemethyl)cysteine" evidence="6">
    <location>
        <position position="233"/>
    </location>
</feature>
<comment type="cofactor">
    <cofactor evidence="6">
        <name>dipyrromethane</name>
        <dbReference type="ChEBI" id="CHEBI:60342"/>
    </cofactor>
    <text evidence="6">Binds 1 dipyrromethane group covalently.</text>
</comment>
<evidence type="ECO:0000256" key="4">
    <source>
        <dbReference type="ARBA" id="ARBA00023244"/>
    </source>
</evidence>
<gene>
    <name evidence="6 10" type="primary">hemC</name>
    <name evidence="10" type="ORF">KDB89_08775</name>
</gene>
<dbReference type="InterPro" id="IPR000860">
    <property type="entry name" value="HemC"/>
</dbReference>
<dbReference type="InterPro" id="IPR003754">
    <property type="entry name" value="4pyrrol_synth_uPrphyn_synth"/>
</dbReference>
<dbReference type="InterPro" id="IPR022419">
    <property type="entry name" value="Porphobilin_deaminase_cofac_BS"/>
</dbReference>
<evidence type="ECO:0000256" key="6">
    <source>
        <dbReference type="HAMAP-Rule" id="MF_00260"/>
    </source>
</evidence>
<dbReference type="EC" id="2.5.1.61" evidence="6"/>
<comment type="function">
    <text evidence="1 6">Tetrapolymerization of the monopyrrole PBG into the hydroxymethylbilane pre-uroporphyrinogen in several discrete steps.</text>
</comment>
<dbReference type="RefSeq" id="WP_219080239.1">
    <property type="nucleotide sequence ID" value="NZ_CP079216.1"/>
</dbReference>
<dbReference type="HAMAP" id="MF_00260">
    <property type="entry name" value="Porphobil_deam"/>
    <property type="match status" value="1"/>
</dbReference>
<dbReference type="Pfam" id="PF02602">
    <property type="entry name" value="HEM4"/>
    <property type="match status" value="1"/>
</dbReference>
<dbReference type="PANTHER" id="PTHR11557">
    <property type="entry name" value="PORPHOBILINOGEN DEAMINASE"/>
    <property type="match status" value="1"/>
</dbReference>
<feature type="domain" description="Porphobilinogen deaminase C-terminal" evidence="9">
    <location>
        <begin position="218"/>
        <end position="258"/>
    </location>
</feature>
<dbReference type="NCBIfam" id="TIGR00212">
    <property type="entry name" value="hemC"/>
    <property type="match status" value="1"/>
</dbReference>
<evidence type="ECO:0000256" key="3">
    <source>
        <dbReference type="ARBA" id="ARBA00022679"/>
    </source>
</evidence>
<dbReference type="CDD" id="cd06578">
    <property type="entry name" value="HemD"/>
    <property type="match status" value="1"/>
</dbReference>
<evidence type="ECO:0000313" key="11">
    <source>
        <dbReference type="Proteomes" id="UP000824504"/>
    </source>
</evidence>
<dbReference type="PROSITE" id="PS00533">
    <property type="entry name" value="PORPHOBILINOGEN_DEAM"/>
    <property type="match status" value="1"/>
</dbReference>
<evidence type="ECO:0000256" key="2">
    <source>
        <dbReference type="ARBA" id="ARBA00005638"/>
    </source>
</evidence>
<comment type="catalytic activity">
    <reaction evidence="5 6">
        <text>4 porphobilinogen + H2O = hydroxymethylbilane + 4 NH4(+)</text>
        <dbReference type="Rhea" id="RHEA:13185"/>
        <dbReference type="ChEBI" id="CHEBI:15377"/>
        <dbReference type="ChEBI" id="CHEBI:28938"/>
        <dbReference type="ChEBI" id="CHEBI:57845"/>
        <dbReference type="ChEBI" id="CHEBI:58126"/>
        <dbReference type="EC" id="2.5.1.61"/>
    </reaction>
</comment>
<accession>A0ABX8SEP7</accession>
<keyword evidence="11" id="KW-1185">Reference proteome</keyword>
<dbReference type="EMBL" id="CP079216">
    <property type="protein sequence ID" value="QXT61882.1"/>
    <property type="molecule type" value="Genomic_DNA"/>
</dbReference>
<feature type="domain" description="Porphobilinogen deaminase N-terminal" evidence="7">
    <location>
        <begin position="3"/>
        <end position="204"/>
    </location>
</feature>
<organism evidence="10 11">
    <name type="scientific">Tessaracoccus palaemonis</name>
    <dbReference type="NCBI Taxonomy" id="2829499"/>
    <lineage>
        <taxon>Bacteria</taxon>
        <taxon>Bacillati</taxon>
        <taxon>Actinomycetota</taxon>
        <taxon>Actinomycetes</taxon>
        <taxon>Propionibacteriales</taxon>
        <taxon>Propionibacteriaceae</taxon>
        <taxon>Tessaracoccus</taxon>
    </lineage>
</organism>
<evidence type="ECO:0000256" key="1">
    <source>
        <dbReference type="ARBA" id="ARBA00002869"/>
    </source>
</evidence>
<comment type="subunit">
    <text evidence="6">Monomer.</text>
</comment>
<dbReference type="Proteomes" id="UP000824504">
    <property type="component" value="Chromosome"/>
</dbReference>
<sequence>MRLRLGTRGSALAVGQSGIVADLVRGLGHEVDLVRIRTGGDVEQGSLTRLGTLGVFAAELRQALLDDRVDFAVHSLKDLPVAPVPGLTIAAVPGREDPHDALCARDGLTLAGLPAGATVGTGSPRRVAQLRALRPDLSFVDVRGNVGTRLARVASGDLDAVVLAAAGLRRLGLDSHITDLLGILPAPGQGALAVECRATDTEVQAILAALDDPAVHAAVDAERAVLAGLGGGCAAPIAAWAHDGIITGGVFALDGTSAAHATRALEAGAGERVVADLLAGGAADVTDLASARRSRLAELHDDTSLWGSDTVLAGTRVFLPRPEGALAEGIRAAGAEVVAHPVQHHRTVPADLALDGADWVVFTSAATLDALDQLGVLVPEGSRIAAVGASTAEALAARGLDVHLVPEGPSTAASLVDAFPSGHGTVVIPGSALSSPTLADGLAAKGWRVTAVPVYTVEPVRQLPQSLLEEWHSGHFDVVVVSAGSIGRAVGELLGWRDEVRVVAFGEPTARALAEQGVRVHAVAQTQDAAGVIEAISSLGES</sequence>
<dbReference type="Pfam" id="PF03900">
    <property type="entry name" value="Porphobil_deamC"/>
    <property type="match status" value="1"/>
</dbReference>
<evidence type="ECO:0000313" key="10">
    <source>
        <dbReference type="EMBL" id="QXT61882.1"/>
    </source>
</evidence>
<evidence type="ECO:0000259" key="7">
    <source>
        <dbReference type="Pfam" id="PF01379"/>
    </source>
</evidence>
<dbReference type="InterPro" id="IPR022418">
    <property type="entry name" value="Porphobilinogen_deaminase_C"/>
</dbReference>
<comment type="miscellaneous">
    <text evidence="6">The porphobilinogen subunits are added to the dipyrromethane group.</text>
</comment>
<keyword evidence="3 6" id="KW-0808">Transferase</keyword>
<protein>
    <recommendedName>
        <fullName evidence="6">Porphobilinogen deaminase</fullName>
        <shortName evidence="6">PBG</shortName>
        <ecNumber evidence="6">2.5.1.61</ecNumber>
    </recommendedName>
    <alternativeName>
        <fullName evidence="6">Hydroxymethylbilane synthase</fullName>
        <shortName evidence="6">HMBS</shortName>
    </alternativeName>
    <alternativeName>
        <fullName evidence="6">Pre-uroporphyrinogen synthase</fullName>
    </alternativeName>
</protein>